<dbReference type="AlphaFoldDB" id="A0AAD3E514"/>
<dbReference type="EMBL" id="BMAR01000083">
    <property type="protein sequence ID" value="GFR53027.1"/>
    <property type="molecule type" value="Genomic_DNA"/>
</dbReference>
<keyword evidence="3" id="KW-1185">Reference proteome</keyword>
<evidence type="ECO:0000256" key="1">
    <source>
        <dbReference type="SAM" id="MobiDB-lite"/>
    </source>
</evidence>
<dbReference type="Proteomes" id="UP001054857">
    <property type="component" value="Unassembled WGS sequence"/>
</dbReference>
<protein>
    <submittedName>
        <fullName evidence="2">Uncharacterized protein</fullName>
    </submittedName>
</protein>
<gene>
    <name evidence="2" type="ORF">Agub_g15719</name>
</gene>
<proteinExistence type="predicted"/>
<feature type="non-terminal residue" evidence="2">
    <location>
        <position position="238"/>
    </location>
</feature>
<sequence length="238" mass="25364">MNANASSEEPEFTYYQQELDAAFHSRNDVFPAGTPEHAELLSFVTKLYKLRKTRPETAADATPAADPLLAERLGLPSSYDARFRISASLVIPPERLSTAIRSVARRMAMRAAAAAPAGARGTYSSCHSSGRDERRRDRGGGSGGASGSCGGGSGGGSGGRGGDDGRGVTPDMVQAATRVVEEYRRLLPWFEDFYQRRQMSRWRKLQADRASLPAAAFREPLLAALAGAQAVVVAGDTG</sequence>
<feature type="compositionally biased region" description="Basic and acidic residues" evidence="1">
    <location>
        <begin position="129"/>
        <end position="139"/>
    </location>
</feature>
<feature type="region of interest" description="Disordered" evidence="1">
    <location>
        <begin position="119"/>
        <end position="170"/>
    </location>
</feature>
<organism evidence="2 3">
    <name type="scientific">Astrephomene gubernaculifera</name>
    <dbReference type="NCBI Taxonomy" id="47775"/>
    <lineage>
        <taxon>Eukaryota</taxon>
        <taxon>Viridiplantae</taxon>
        <taxon>Chlorophyta</taxon>
        <taxon>core chlorophytes</taxon>
        <taxon>Chlorophyceae</taxon>
        <taxon>CS clade</taxon>
        <taxon>Chlamydomonadales</taxon>
        <taxon>Astrephomenaceae</taxon>
        <taxon>Astrephomene</taxon>
    </lineage>
</organism>
<reference evidence="2 3" key="1">
    <citation type="journal article" date="2021" name="Sci. Rep.">
        <title>Genome sequencing of the multicellular alga Astrephomene provides insights into convergent evolution of germ-soma differentiation.</title>
        <authorList>
            <person name="Yamashita S."/>
            <person name="Yamamoto K."/>
            <person name="Matsuzaki R."/>
            <person name="Suzuki S."/>
            <person name="Yamaguchi H."/>
            <person name="Hirooka S."/>
            <person name="Minakuchi Y."/>
            <person name="Miyagishima S."/>
            <person name="Kawachi M."/>
            <person name="Toyoda A."/>
            <person name="Nozaki H."/>
        </authorList>
    </citation>
    <scope>NUCLEOTIDE SEQUENCE [LARGE SCALE GENOMIC DNA]</scope>
    <source>
        <strain evidence="2 3">NIES-4017</strain>
    </source>
</reference>
<accession>A0AAD3E514</accession>
<evidence type="ECO:0000313" key="3">
    <source>
        <dbReference type="Proteomes" id="UP001054857"/>
    </source>
</evidence>
<feature type="compositionally biased region" description="Gly residues" evidence="1">
    <location>
        <begin position="140"/>
        <end position="160"/>
    </location>
</feature>
<name>A0AAD3E514_9CHLO</name>
<comment type="caution">
    <text evidence="2">The sequence shown here is derived from an EMBL/GenBank/DDBJ whole genome shotgun (WGS) entry which is preliminary data.</text>
</comment>
<evidence type="ECO:0000313" key="2">
    <source>
        <dbReference type="EMBL" id="GFR53027.1"/>
    </source>
</evidence>